<dbReference type="RefSeq" id="WP_256533762.1">
    <property type="nucleotide sequence ID" value="NZ_CP101824.1"/>
</dbReference>
<dbReference type="SUPFAM" id="SSF48371">
    <property type="entry name" value="ARM repeat"/>
    <property type="match status" value="1"/>
</dbReference>
<dbReference type="InterPro" id="IPR011989">
    <property type="entry name" value="ARM-like"/>
</dbReference>
<sequence>MRGHTYTFETGSRPNADVASEIEAVIERLDGDGSVDDCLDNVYWKPHRSTYAGAWTDVAPPGAIETPQVAKTSTEDHSYSGEARLYRRFDGEYVAVDVFSTLPDSFWAVADYLAANYDLVPALQDGHYRLFSADRRLPGCRESPPADPESDREAALFAVLRDERDALSHEEAVALLDVDEYYHLLATKFPDAVADADAAVDRRILEWLRSDDSALQSRAVRWIGAVASRPTDRSSETAPAGKDRTSHTPDAVPSIDGIDTFERFVRALPSVDVTTQRLVARTLWEPWTLSAETFPEPDHVSALAGLLDAELPEIRVAALHGTSRVLGELVVAAETDDEGPASLGELAPAIEAFYDAYVAALSDEHPVVRARAADLMVSVLGGELRDDVTVVTERLLTELPLETRADVVFGLARSNEEREAIATRIADQNVENLFERAFDESPEAVEALVFYGYEERGPAWRGAREALATLAAENPTVVADRVDAPIAAVRDGTAIAADLELLTELVPIAADEIASVGDELAALLDGPTAVRAEAAWTIHSLRADRPTAVSVDRETIVEVIANVRDENDWLVPERLRRLAVAAPDRAVDVLATLAGDVSRSTGEGVGTRRFADAVQAVSKADPSVVARAAPDVCDALSTFNSYDYGAFVGVARAAVARPAAFTGTVDALVDALATDDELTREALATTLIAVGEHDRTALPSTVGPLCERAEDAYDPDELERYAERDGLSFSRDAAGPLAAIDETTFDATT</sequence>
<keyword evidence="3" id="KW-1185">Reference proteome</keyword>
<dbReference type="AlphaFoldDB" id="A0ABD5NKB4"/>
<name>A0ABD5NKB4_9EURY</name>
<dbReference type="InterPro" id="IPR016024">
    <property type="entry name" value="ARM-type_fold"/>
</dbReference>
<feature type="compositionally biased region" description="Basic and acidic residues" evidence="1">
    <location>
        <begin position="230"/>
        <end position="247"/>
    </location>
</feature>
<evidence type="ECO:0000256" key="1">
    <source>
        <dbReference type="SAM" id="MobiDB-lite"/>
    </source>
</evidence>
<dbReference type="Proteomes" id="UP001595846">
    <property type="component" value="Unassembled WGS sequence"/>
</dbReference>
<comment type="caution">
    <text evidence="2">The sequence shown here is derived from an EMBL/GenBank/DDBJ whole genome shotgun (WGS) entry which is preliminary data.</text>
</comment>
<organism evidence="2 3">
    <name type="scientific">Halovivax cerinus</name>
    <dbReference type="NCBI Taxonomy" id="1487865"/>
    <lineage>
        <taxon>Archaea</taxon>
        <taxon>Methanobacteriati</taxon>
        <taxon>Methanobacteriota</taxon>
        <taxon>Stenosarchaea group</taxon>
        <taxon>Halobacteria</taxon>
        <taxon>Halobacteriales</taxon>
        <taxon>Natrialbaceae</taxon>
        <taxon>Halovivax</taxon>
    </lineage>
</organism>
<protein>
    <submittedName>
        <fullName evidence="2">Uncharacterized protein</fullName>
    </submittedName>
</protein>
<proteinExistence type="predicted"/>
<evidence type="ECO:0000313" key="2">
    <source>
        <dbReference type="EMBL" id="MFC3957532.1"/>
    </source>
</evidence>
<gene>
    <name evidence="2" type="ORF">ACFOUR_03975</name>
</gene>
<reference evidence="2 3" key="1">
    <citation type="journal article" date="2019" name="Int. J. Syst. Evol. Microbiol.">
        <title>The Global Catalogue of Microorganisms (GCM) 10K type strain sequencing project: providing services to taxonomists for standard genome sequencing and annotation.</title>
        <authorList>
            <consortium name="The Broad Institute Genomics Platform"/>
            <consortium name="The Broad Institute Genome Sequencing Center for Infectious Disease"/>
            <person name="Wu L."/>
            <person name="Ma J."/>
        </authorList>
    </citation>
    <scope>NUCLEOTIDE SEQUENCE [LARGE SCALE GENOMIC DNA]</scope>
    <source>
        <strain evidence="2 3">IBRC-M 10256</strain>
    </source>
</reference>
<dbReference type="Gene3D" id="1.25.10.10">
    <property type="entry name" value="Leucine-rich Repeat Variant"/>
    <property type="match status" value="1"/>
</dbReference>
<feature type="region of interest" description="Disordered" evidence="1">
    <location>
        <begin position="230"/>
        <end position="253"/>
    </location>
</feature>
<dbReference type="EMBL" id="JBHSAQ010000002">
    <property type="protein sequence ID" value="MFC3957532.1"/>
    <property type="molecule type" value="Genomic_DNA"/>
</dbReference>
<accession>A0ABD5NKB4</accession>
<evidence type="ECO:0000313" key="3">
    <source>
        <dbReference type="Proteomes" id="UP001595846"/>
    </source>
</evidence>
<dbReference type="GeneID" id="73902898"/>